<feature type="binding site" evidence="11 12">
    <location>
        <position position="289"/>
    </location>
    <ligand>
        <name>S-adenosyl-L-methionine</name>
        <dbReference type="ChEBI" id="CHEBI:59789"/>
    </ligand>
</feature>
<dbReference type="HAMAP" id="MF_01010">
    <property type="entry name" value="23SrRNA_methyltr_RlmD"/>
    <property type="match status" value="1"/>
</dbReference>
<evidence type="ECO:0000256" key="4">
    <source>
        <dbReference type="ARBA" id="ARBA00022679"/>
    </source>
</evidence>
<feature type="binding site" evidence="11">
    <location>
        <position position="66"/>
    </location>
    <ligand>
        <name>[4Fe-4S] cluster</name>
        <dbReference type="ChEBI" id="CHEBI:49883"/>
    </ligand>
</feature>
<dbReference type="CDD" id="cd02440">
    <property type="entry name" value="AdoMet_MTases"/>
    <property type="match status" value="1"/>
</dbReference>
<dbReference type="AlphaFoldDB" id="A0A1T4Q3X9"/>
<comment type="catalytic activity">
    <reaction evidence="9 11">
        <text>uridine(1939) in 23S rRNA + S-adenosyl-L-methionine = 5-methyluridine(1939) in 23S rRNA + S-adenosyl-L-homocysteine + H(+)</text>
        <dbReference type="Rhea" id="RHEA:42908"/>
        <dbReference type="Rhea" id="RHEA-COMP:10278"/>
        <dbReference type="Rhea" id="RHEA-COMP:10279"/>
        <dbReference type="ChEBI" id="CHEBI:15378"/>
        <dbReference type="ChEBI" id="CHEBI:57856"/>
        <dbReference type="ChEBI" id="CHEBI:59789"/>
        <dbReference type="ChEBI" id="CHEBI:65315"/>
        <dbReference type="ChEBI" id="CHEBI:74447"/>
        <dbReference type="EC" id="2.1.1.190"/>
    </reaction>
</comment>
<protein>
    <recommendedName>
        <fullName evidence="11">23S rRNA (uracil(1939)-C(5))-methyltransferase RlmD</fullName>
        <ecNumber evidence="11">2.1.1.190</ecNumber>
    </recommendedName>
    <alternativeName>
        <fullName evidence="11">23S rRNA(m5U1939)-methyltransferase</fullName>
    </alternativeName>
</protein>
<comment type="function">
    <text evidence="10 11">Catalyzes the formation of 5-methyl-uridine at position 1939 (m5U1939) in 23S rRNA.</text>
</comment>
<dbReference type="InterPro" id="IPR012340">
    <property type="entry name" value="NA-bd_OB-fold"/>
</dbReference>
<dbReference type="EC" id="2.1.1.190" evidence="11"/>
<keyword evidence="7 11" id="KW-0408">Iron</keyword>
<feature type="binding site" evidence="11 12">
    <location>
        <position position="358"/>
    </location>
    <ligand>
        <name>S-adenosyl-L-methionine</name>
        <dbReference type="ChEBI" id="CHEBI:59789"/>
    </ligand>
</feature>
<evidence type="ECO:0000256" key="10">
    <source>
        <dbReference type="ARBA" id="ARBA00059995"/>
    </source>
</evidence>
<evidence type="ECO:0000256" key="11">
    <source>
        <dbReference type="HAMAP-Rule" id="MF_01010"/>
    </source>
</evidence>
<keyword evidence="3 11" id="KW-0489">Methyltransferase</keyword>
<dbReference type="NCBIfam" id="NF009639">
    <property type="entry name" value="PRK13168.1"/>
    <property type="match status" value="1"/>
</dbReference>
<gene>
    <name evidence="11" type="primary">rlmD</name>
    <name evidence="15" type="ORF">BTE48_08935</name>
</gene>
<keyword evidence="6 11" id="KW-0479">Metal-binding</keyword>
<dbReference type="Proteomes" id="UP000191418">
    <property type="component" value="Unassembled WGS sequence"/>
</dbReference>
<feature type="active site" evidence="13">
    <location>
        <position position="384"/>
    </location>
</feature>
<dbReference type="Gene3D" id="2.40.50.140">
    <property type="entry name" value="Nucleic acid-binding proteins"/>
    <property type="match status" value="1"/>
</dbReference>
<evidence type="ECO:0000256" key="3">
    <source>
        <dbReference type="ARBA" id="ARBA00022603"/>
    </source>
</evidence>
<dbReference type="PROSITE" id="PS50926">
    <property type="entry name" value="TRAM"/>
    <property type="match status" value="1"/>
</dbReference>
<evidence type="ECO:0000259" key="14">
    <source>
        <dbReference type="PROSITE" id="PS50926"/>
    </source>
</evidence>
<dbReference type="InterPro" id="IPR001566">
    <property type="entry name" value="23S_rRNA_MeTrfase_RlmD"/>
</dbReference>
<dbReference type="Pfam" id="PF05958">
    <property type="entry name" value="tRNA_U5-meth_tr"/>
    <property type="match status" value="1"/>
</dbReference>
<evidence type="ECO:0000256" key="6">
    <source>
        <dbReference type="ARBA" id="ARBA00022723"/>
    </source>
</evidence>
<evidence type="ECO:0000256" key="9">
    <source>
        <dbReference type="ARBA" id="ARBA00052756"/>
    </source>
</evidence>
<dbReference type="Gene3D" id="2.40.50.1070">
    <property type="match status" value="1"/>
</dbReference>
<keyword evidence="5 11" id="KW-0949">S-adenosyl-L-methionine</keyword>
<feature type="binding site" evidence="11">
    <location>
        <position position="153"/>
    </location>
    <ligand>
        <name>[4Fe-4S] cluster</name>
        <dbReference type="ChEBI" id="CHEBI:49883"/>
    </ligand>
</feature>
<dbReference type="InterPro" id="IPR030391">
    <property type="entry name" value="MeTrfase_TrmA_CS"/>
</dbReference>
<feature type="active site" description="Nucleophile" evidence="11 12">
    <location>
        <position position="384"/>
    </location>
</feature>
<keyword evidence="4 11" id="KW-0808">Transferase</keyword>
<feature type="binding site" evidence="11">
    <location>
        <position position="294"/>
    </location>
    <ligand>
        <name>S-adenosyl-L-methionine</name>
        <dbReference type="ChEBI" id="CHEBI:59789"/>
    </ligand>
</feature>
<dbReference type="FunFam" id="3.40.50.150:FF:000009">
    <property type="entry name" value="23S rRNA (Uracil(1939)-C(5))-methyltransferase RlmD"/>
    <property type="match status" value="1"/>
</dbReference>
<sequence length="427" mass="47503">MPELEIERQGHDGRGIAHLQGKIIFVEGALVGETVQAKITKQHKKFDEALCEQVLVASANRVEPACEYYQQCGGCSLQHLGIDAQRQVKSDALTDQLQRFGKVETINLQAPLLDEAWHYRRKARLGVKWTKQGELLVGFREKGSPHLKGVHHCAVLTKPLSALISTFYDLIPQLESKKTIGHLELAQGDDGCAVVVRHLKTLSQADLKLWLAWAHDHNVRLYLQTEGHTSLKQADGSELTPLNYQVGDVKMSFLPNDFFQVNAAINAKMVQQALIWAELKPTDQVLDLFSGFGNFSLAMAPHVASITGVEGEKTLVERARANAVLNGIDNAFFETADLSQPFKKQSWVKKDYDLVLLDPPRTGAQEICEQIKAFGAKRVLYVSCNPSTLARDSAILQSKGFKLVQAGIMDMFPHTTHVESMALFKRK</sequence>
<evidence type="ECO:0000256" key="12">
    <source>
        <dbReference type="PROSITE-ProRule" id="PRU01024"/>
    </source>
</evidence>
<name>A0A1T4Q3X9_9GAMM</name>
<evidence type="ECO:0000256" key="13">
    <source>
        <dbReference type="PROSITE-ProRule" id="PRU10015"/>
    </source>
</evidence>
<evidence type="ECO:0000313" key="16">
    <source>
        <dbReference type="Proteomes" id="UP000191418"/>
    </source>
</evidence>
<organism evidence="15 16">
    <name type="scientific">Oceanospirillum multiglobuliferum</name>
    <dbReference type="NCBI Taxonomy" id="64969"/>
    <lineage>
        <taxon>Bacteria</taxon>
        <taxon>Pseudomonadati</taxon>
        <taxon>Pseudomonadota</taxon>
        <taxon>Gammaproteobacteria</taxon>
        <taxon>Oceanospirillales</taxon>
        <taxon>Oceanospirillaceae</taxon>
        <taxon>Oceanospirillum</taxon>
    </lineage>
</organism>
<dbReference type="EMBL" id="MTSM01000009">
    <property type="protein sequence ID" value="OPX55500.1"/>
    <property type="molecule type" value="Genomic_DNA"/>
</dbReference>
<dbReference type="GO" id="GO:0005506">
    <property type="term" value="F:iron ion binding"/>
    <property type="evidence" value="ECO:0007669"/>
    <property type="project" value="UniProtKB-UniRule"/>
</dbReference>
<feature type="domain" description="TRAM" evidence="14">
    <location>
        <begin position="1"/>
        <end position="53"/>
    </location>
</feature>
<feature type="binding site" evidence="11 12">
    <location>
        <position position="260"/>
    </location>
    <ligand>
        <name>S-adenosyl-L-methionine</name>
        <dbReference type="ChEBI" id="CHEBI:59789"/>
    </ligand>
</feature>
<feature type="binding site" evidence="11">
    <location>
        <position position="337"/>
    </location>
    <ligand>
        <name>S-adenosyl-L-methionine</name>
        <dbReference type="ChEBI" id="CHEBI:59789"/>
    </ligand>
</feature>
<dbReference type="OrthoDB" id="9804590at2"/>
<feature type="binding site" evidence="11">
    <location>
        <position position="72"/>
    </location>
    <ligand>
        <name>[4Fe-4S] cluster</name>
        <dbReference type="ChEBI" id="CHEBI:49883"/>
    </ligand>
</feature>
<feature type="binding site" evidence="11">
    <location>
        <position position="75"/>
    </location>
    <ligand>
        <name>[4Fe-4S] cluster</name>
        <dbReference type="ChEBI" id="CHEBI:49883"/>
    </ligand>
</feature>
<dbReference type="InterPro" id="IPR002792">
    <property type="entry name" value="TRAM_dom"/>
</dbReference>
<evidence type="ECO:0000313" key="15">
    <source>
        <dbReference type="EMBL" id="OPX55500.1"/>
    </source>
</evidence>
<dbReference type="STRING" id="64969.SAMN02745127_01743"/>
<evidence type="ECO:0000256" key="8">
    <source>
        <dbReference type="ARBA" id="ARBA00023014"/>
    </source>
</evidence>
<dbReference type="NCBIfam" id="TIGR00479">
    <property type="entry name" value="rumA"/>
    <property type="match status" value="1"/>
</dbReference>
<dbReference type="PANTHER" id="PTHR11061:SF49">
    <property type="entry name" value="23S RRNA (URACIL(1939)-C(5))-METHYLTRANSFERASE RLMD"/>
    <property type="match status" value="1"/>
</dbReference>
<keyword evidence="1 11" id="KW-0004">4Fe-4S</keyword>
<keyword evidence="8 11" id="KW-0411">Iron-sulfur</keyword>
<dbReference type="Pfam" id="PF01938">
    <property type="entry name" value="TRAM"/>
    <property type="match status" value="1"/>
</dbReference>
<keyword evidence="2 11" id="KW-0698">rRNA processing</keyword>
<reference evidence="15 16" key="1">
    <citation type="submission" date="2017-01" db="EMBL/GenBank/DDBJ databases">
        <title>Genome Sequencing of a Marine Spirillum, Oceanospirillum multiglobuliferum ATCC 33336, from Japan.</title>
        <authorList>
            <person name="Carney J.G."/>
            <person name="Trachtenberg A.M."/>
            <person name="Rheaume B.A."/>
            <person name="Linnane J.D."/>
            <person name="Pitts N.L."/>
            <person name="Mykles D.L."/>
            <person name="Maclea K.S."/>
        </authorList>
    </citation>
    <scope>NUCLEOTIDE SEQUENCE [LARGE SCALE GENOMIC DNA]</scope>
    <source>
        <strain evidence="15 16">ATCC 33336</strain>
    </source>
</reference>
<dbReference type="SUPFAM" id="SSF50249">
    <property type="entry name" value="Nucleic acid-binding proteins"/>
    <property type="match status" value="1"/>
</dbReference>
<accession>A0A1T4Q3X9</accession>
<dbReference type="InterPro" id="IPR029063">
    <property type="entry name" value="SAM-dependent_MTases_sf"/>
</dbReference>
<evidence type="ECO:0000256" key="1">
    <source>
        <dbReference type="ARBA" id="ARBA00022485"/>
    </source>
</evidence>
<dbReference type="PROSITE" id="PS51687">
    <property type="entry name" value="SAM_MT_RNA_M5U"/>
    <property type="match status" value="1"/>
</dbReference>
<dbReference type="PROSITE" id="PS01231">
    <property type="entry name" value="TRMA_2"/>
    <property type="match status" value="1"/>
</dbReference>
<evidence type="ECO:0000256" key="5">
    <source>
        <dbReference type="ARBA" id="ARBA00022691"/>
    </source>
</evidence>
<dbReference type="PANTHER" id="PTHR11061">
    <property type="entry name" value="RNA M5U METHYLTRANSFERASE"/>
    <property type="match status" value="1"/>
</dbReference>
<dbReference type="RefSeq" id="WP_078745342.1">
    <property type="nucleotide sequence ID" value="NZ_FUXG01000010.1"/>
</dbReference>
<comment type="caution">
    <text evidence="15">The sequence shown here is derived from an EMBL/GenBank/DDBJ whole genome shotgun (WGS) entry which is preliminary data.</text>
</comment>
<dbReference type="InterPro" id="IPR010280">
    <property type="entry name" value="U5_MeTrfase_fam"/>
</dbReference>
<comment type="similarity">
    <text evidence="11">Belongs to the class I-like SAM-binding methyltransferase superfamily. RNA M5U methyltransferase family. RlmD subfamily.</text>
</comment>
<dbReference type="GO" id="GO:0003723">
    <property type="term" value="F:RNA binding"/>
    <property type="evidence" value="ECO:0007669"/>
    <property type="project" value="InterPro"/>
</dbReference>
<dbReference type="GO" id="GO:0070041">
    <property type="term" value="F:rRNA (uridine-C5-)-methyltransferase activity"/>
    <property type="evidence" value="ECO:0007669"/>
    <property type="project" value="UniProtKB-UniRule"/>
</dbReference>
<keyword evidence="16" id="KW-1185">Reference proteome</keyword>
<dbReference type="GO" id="GO:0070475">
    <property type="term" value="P:rRNA base methylation"/>
    <property type="evidence" value="ECO:0007669"/>
    <property type="project" value="TreeGrafter"/>
</dbReference>
<proteinExistence type="inferred from homology"/>
<dbReference type="FunFam" id="2.40.50.140:FF:000097">
    <property type="entry name" value="23S rRNA (uracil(1939)-C(5))-methyltransferase RlmD"/>
    <property type="match status" value="1"/>
</dbReference>
<dbReference type="SUPFAM" id="SSF53335">
    <property type="entry name" value="S-adenosyl-L-methionine-dependent methyltransferases"/>
    <property type="match status" value="1"/>
</dbReference>
<dbReference type="GO" id="GO:0051539">
    <property type="term" value="F:4 iron, 4 sulfur cluster binding"/>
    <property type="evidence" value="ECO:0007669"/>
    <property type="project" value="UniProtKB-KW"/>
</dbReference>
<dbReference type="PROSITE" id="PS01230">
    <property type="entry name" value="TRMA_1"/>
    <property type="match status" value="1"/>
</dbReference>
<dbReference type="InterPro" id="IPR030390">
    <property type="entry name" value="MeTrfase_TrmA_AS"/>
</dbReference>
<feature type="binding site" evidence="11 12">
    <location>
        <position position="310"/>
    </location>
    <ligand>
        <name>S-adenosyl-L-methionine</name>
        <dbReference type="ChEBI" id="CHEBI:59789"/>
    </ligand>
</feature>
<evidence type="ECO:0000256" key="2">
    <source>
        <dbReference type="ARBA" id="ARBA00022552"/>
    </source>
</evidence>
<dbReference type="Gene3D" id="3.40.50.150">
    <property type="entry name" value="Vaccinia Virus protein VP39"/>
    <property type="match status" value="1"/>
</dbReference>
<evidence type="ECO:0000256" key="7">
    <source>
        <dbReference type="ARBA" id="ARBA00023004"/>
    </source>
</evidence>